<keyword evidence="1 2" id="KW-0378">Hydrolase</keyword>
<dbReference type="Gene3D" id="3.90.1140.10">
    <property type="entry name" value="Cyclic phosphodiesterase"/>
    <property type="match status" value="1"/>
</dbReference>
<dbReference type="EMBL" id="BAAAHH010000005">
    <property type="protein sequence ID" value="GAA0944466.1"/>
    <property type="molecule type" value="Genomic_DNA"/>
</dbReference>
<feature type="active site" description="Proton donor" evidence="2">
    <location>
        <position position="40"/>
    </location>
</feature>
<feature type="short sequence motif" description="HXTX 1" evidence="2">
    <location>
        <begin position="40"/>
        <end position="43"/>
    </location>
</feature>
<evidence type="ECO:0000313" key="3">
    <source>
        <dbReference type="EMBL" id="GAA0944466.1"/>
    </source>
</evidence>
<dbReference type="HAMAP" id="MF_01940">
    <property type="entry name" value="RNA_CPDase"/>
    <property type="match status" value="1"/>
</dbReference>
<evidence type="ECO:0000256" key="2">
    <source>
        <dbReference type="HAMAP-Rule" id="MF_01940"/>
    </source>
</evidence>
<dbReference type="InterPro" id="IPR004175">
    <property type="entry name" value="RNA_CPDase"/>
</dbReference>
<organism evidence="3 4">
    <name type="scientific">Actinocorallia libanotica</name>
    <dbReference type="NCBI Taxonomy" id="46162"/>
    <lineage>
        <taxon>Bacteria</taxon>
        <taxon>Bacillati</taxon>
        <taxon>Actinomycetota</taxon>
        <taxon>Actinomycetes</taxon>
        <taxon>Streptosporangiales</taxon>
        <taxon>Thermomonosporaceae</taxon>
        <taxon>Actinocorallia</taxon>
    </lineage>
</organism>
<gene>
    <name evidence="3" type="primary">thpR</name>
    <name evidence="3" type="ORF">GCM10009550_17420</name>
</gene>
<dbReference type="EC" id="3.1.4.58" evidence="2"/>
<accession>A0ABP4B1B6</accession>
<comment type="function">
    <text evidence="2">Hydrolyzes RNA 2',3'-cyclic phosphodiester to an RNA 2'-phosphomonoester.</text>
</comment>
<name>A0ABP4B1B6_9ACTN</name>
<feature type="active site" description="Proton acceptor" evidence="2">
    <location>
        <position position="128"/>
    </location>
</feature>
<dbReference type="Proteomes" id="UP001500665">
    <property type="component" value="Unassembled WGS sequence"/>
</dbReference>
<dbReference type="SUPFAM" id="SSF55144">
    <property type="entry name" value="LigT-like"/>
    <property type="match status" value="1"/>
</dbReference>
<comment type="caution">
    <text evidence="3">The sequence shown here is derived from an EMBL/GenBank/DDBJ whole genome shotgun (WGS) entry which is preliminary data.</text>
</comment>
<dbReference type="InterPro" id="IPR009097">
    <property type="entry name" value="Cyclic_Pdiesterase"/>
</dbReference>
<dbReference type="RefSeq" id="WP_344238637.1">
    <property type="nucleotide sequence ID" value="NZ_BAAAHH010000005.1"/>
</dbReference>
<proteinExistence type="inferred from homology"/>
<keyword evidence="4" id="KW-1185">Reference proteome</keyword>
<protein>
    <recommendedName>
        <fullName evidence="2">RNA 2',3'-cyclic phosphodiesterase</fullName>
        <shortName evidence="2">RNA 2',3'-CPDase</shortName>
        <ecNumber evidence="2">3.1.4.58</ecNumber>
    </recommendedName>
</protein>
<comment type="similarity">
    <text evidence="2">Belongs to the 2H phosphoesterase superfamily. ThpR family.</text>
</comment>
<sequence length="185" mass="19931">MRLFAALIPAEEALDELAGTLASARASWPGLRWLDRGLWHVTLAFYGEIDETARPRLLAGLERAARNPAFGLSLAGAGAFPQGAPRSRVLWTGVEGEVQTLTSLAEAAITAGEAAGALQDPHRAYHPHLTVARSRVPRDLRPLTGHLSDFAGTPWTAGELHLVRSHHGGPRYESLVRWRLGGPEA</sequence>
<comment type="catalytic activity">
    <reaction evidence="2">
        <text>a 3'-end 2',3'-cyclophospho-ribonucleotide-RNA + H2O = a 3'-end 2'-phospho-ribonucleotide-RNA + H(+)</text>
        <dbReference type="Rhea" id="RHEA:11828"/>
        <dbReference type="Rhea" id="RHEA-COMP:10464"/>
        <dbReference type="Rhea" id="RHEA-COMP:17353"/>
        <dbReference type="ChEBI" id="CHEBI:15377"/>
        <dbReference type="ChEBI" id="CHEBI:15378"/>
        <dbReference type="ChEBI" id="CHEBI:83064"/>
        <dbReference type="ChEBI" id="CHEBI:173113"/>
        <dbReference type="EC" id="3.1.4.58"/>
    </reaction>
</comment>
<evidence type="ECO:0000256" key="1">
    <source>
        <dbReference type="ARBA" id="ARBA00022801"/>
    </source>
</evidence>
<dbReference type="NCBIfam" id="TIGR02258">
    <property type="entry name" value="2_5_ligase"/>
    <property type="match status" value="1"/>
</dbReference>
<reference evidence="4" key="1">
    <citation type="journal article" date="2019" name="Int. J. Syst. Evol. Microbiol.">
        <title>The Global Catalogue of Microorganisms (GCM) 10K type strain sequencing project: providing services to taxonomists for standard genome sequencing and annotation.</title>
        <authorList>
            <consortium name="The Broad Institute Genomics Platform"/>
            <consortium name="The Broad Institute Genome Sequencing Center for Infectious Disease"/>
            <person name="Wu L."/>
            <person name="Ma J."/>
        </authorList>
    </citation>
    <scope>NUCLEOTIDE SEQUENCE [LARGE SCALE GENOMIC DNA]</scope>
    <source>
        <strain evidence="4">JCM 10696</strain>
    </source>
</reference>
<dbReference type="PANTHER" id="PTHR35561">
    <property type="entry name" value="RNA 2',3'-CYCLIC PHOSPHODIESTERASE"/>
    <property type="match status" value="1"/>
</dbReference>
<dbReference type="PANTHER" id="PTHR35561:SF1">
    <property type="entry name" value="RNA 2',3'-CYCLIC PHOSPHODIESTERASE"/>
    <property type="match status" value="1"/>
</dbReference>
<dbReference type="Pfam" id="PF13563">
    <property type="entry name" value="2_5_RNA_ligase2"/>
    <property type="match status" value="1"/>
</dbReference>
<evidence type="ECO:0000313" key="4">
    <source>
        <dbReference type="Proteomes" id="UP001500665"/>
    </source>
</evidence>
<feature type="short sequence motif" description="HXTX 2" evidence="2">
    <location>
        <begin position="128"/>
        <end position="131"/>
    </location>
</feature>